<evidence type="ECO:0000259" key="6">
    <source>
        <dbReference type="Pfam" id="PF03755"/>
    </source>
</evidence>
<comment type="cofactor">
    <cofactor evidence="1">
        <name>a divalent metal cation</name>
        <dbReference type="ChEBI" id="CHEBI:60240"/>
    </cofactor>
</comment>
<comment type="similarity">
    <text evidence="5">Belongs to the YicC/YloC family.</text>
</comment>
<dbReference type="NCBIfam" id="TIGR00255">
    <property type="entry name" value="YicC/YloC family endoribonuclease"/>
    <property type="match status" value="1"/>
</dbReference>
<evidence type="ECO:0000256" key="1">
    <source>
        <dbReference type="ARBA" id="ARBA00001968"/>
    </source>
</evidence>
<dbReference type="Pfam" id="PF08340">
    <property type="entry name" value="YicC-like_C"/>
    <property type="match status" value="1"/>
</dbReference>
<organism evidence="8 9">
    <name type="scientific">Thiocapsa rosea</name>
    <dbReference type="NCBI Taxonomy" id="69360"/>
    <lineage>
        <taxon>Bacteria</taxon>
        <taxon>Pseudomonadati</taxon>
        <taxon>Pseudomonadota</taxon>
        <taxon>Gammaproteobacteria</taxon>
        <taxon>Chromatiales</taxon>
        <taxon>Chromatiaceae</taxon>
        <taxon>Thiocapsa</taxon>
    </lineage>
</organism>
<proteinExistence type="inferred from homology"/>
<evidence type="ECO:0000256" key="5">
    <source>
        <dbReference type="ARBA" id="ARBA00035648"/>
    </source>
</evidence>
<dbReference type="InterPro" id="IPR013527">
    <property type="entry name" value="YicC-like_N"/>
</dbReference>
<comment type="caution">
    <text evidence="8">The sequence shown here is derived from an EMBL/GenBank/DDBJ whole genome shotgun (WGS) entry which is preliminary data.</text>
</comment>
<keyword evidence="9" id="KW-1185">Reference proteome</keyword>
<dbReference type="GO" id="GO:0016787">
    <property type="term" value="F:hydrolase activity"/>
    <property type="evidence" value="ECO:0007669"/>
    <property type="project" value="UniProtKB-KW"/>
</dbReference>
<keyword evidence="3" id="KW-0255">Endonuclease</keyword>
<feature type="domain" description="Endoribonuclease YicC-like N-terminal" evidence="6">
    <location>
        <begin position="2"/>
        <end position="154"/>
    </location>
</feature>
<keyword evidence="4" id="KW-0378">Hydrolase</keyword>
<dbReference type="GO" id="GO:0004521">
    <property type="term" value="F:RNA endonuclease activity"/>
    <property type="evidence" value="ECO:0007669"/>
    <property type="project" value="InterPro"/>
</dbReference>
<dbReference type="InterPro" id="IPR005229">
    <property type="entry name" value="YicC/YloC-like"/>
</dbReference>
<dbReference type="Pfam" id="PF03755">
    <property type="entry name" value="YicC-like_N"/>
    <property type="match status" value="1"/>
</dbReference>
<evidence type="ECO:0000313" key="8">
    <source>
        <dbReference type="EMBL" id="RKT44221.1"/>
    </source>
</evidence>
<evidence type="ECO:0000259" key="7">
    <source>
        <dbReference type="Pfam" id="PF08340"/>
    </source>
</evidence>
<sequence>MIKSMTAFARESRSGDFGELTWELRAVNHRYLEPHLRLPEELRALETSVRTRLAARVQRGKLDCNLRYVPAVGLSGSLRVNRAFVEQLLAAGQEVGAIIGRGVEPSPFELLRWPGVLQEQDRDLDEVTAAALDLLERAIDTLLATREREGERLERLLVDRCDRLQESVVRVRARMPEVMTSVRRRLADRLAELRAELDPARLEQEMALVAARLDVDEEMDRLEAHVAEVRDVLKRREPVGRRLDFLMQELNREANTLGSKSADVEVTREAVEMKVLIEQMREQVQNLE</sequence>
<protein>
    <submittedName>
        <fullName evidence="8">Uncharacterized protein (TIGR00255 family)</fullName>
    </submittedName>
</protein>
<dbReference type="EMBL" id="RBXL01000001">
    <property type="protein sequence ID" value="RKT44221.1"/>
    <property type="molecule type" value="Genomic_DNA"/>
</dbReference>
<name>A0A495V481_9GAMM</name>
<dbReference type="OrthoDB" id="9771229at2"/>
<evidence type="ECO:0000313" key="9">
    <source>
        <dbReference type="Proteomes" id="UP000274556"/>
    </source>
</evidence>
<keyword evidence="2" id="KW-0540">Nuclease</keyword>
<gene>
    <name evidence="8" type="ORF">BDD21_1598</name>
</gene>
<dbReference type="RefSeq" id="WP_120796688.1">
    <property type="nucleotide sequence ID" value="NZ_RBXL01000001.1"/>
</dbReference>
<feature type="domain" description="Endoribonuclease YicC-like C-terminal" evidence="7">
    <location>
        <begin position="171"/>
        <end position="288"/>
    </location>
</feature>
<dbReference type="PANTHER" id="PTHR30636:SF3">
    <property type="entry name" value="UPF0701 PROTEIN YICC"/>
    <property type="match status" value="1"/>
</dbReference>
<dbReference type="AlphaFoldDB" id="A0A495V481"/>
<evidence type="ECO:0000256" key="4">
    <source>
        <dbReference type="ARBA" id="ARBA00022801"/>
    </source>
</evidence>
<dbReference type="Proteomes" id="UP000274556">
    <property type="component" value="Unassembled WGS sequence"/>
</dbReference>
<evidence type="ECO:0000256" key="3">
    <source>
        <dbReference type="ARBA" id="ARBA00022759"/>
    </source>
</evidence>
<dbReference type="PANTHER" id="PTHR30636">
    <property type="entry name" value="UPF0701 PROTEIN YICC"/>
    <property type="match status" value="1"/>
</dbReference>
<accession>A0A495V481</accession>
<evidence type="ECO:0000256" key="2">
    <source>
        <dbReference type="ARBA" id="ARBA00022722"/>
    </source>
</evidence>
<dbReference type="InterPro" id="IPR013551">
    <property type="entry name" value="YicC-like_C"/>
</dbReference>
<reference evidence="8 9" key="1">
    <citation type="submission" date="2018-10" db="EMBL/GenBank/DDBJ databases">
        <title>Genomic Encyclopedia of Archaeal and Bacterial Type Strains, Phase II (KMG-II): from individual species to whole genera.</title>
        <authorList>
            <person name="Goeker M."/>
        </authorList>
    </citation>
    <scope>NUCLEOTIDE SEQUENCE [LARGE SCALE GENOMIC DNA]</scope>
    <source>
        <strain evidence="8 9">DSM 235</strain>
    </source>
</reference>